<name>A0A919Q8J3_9ACTN</name>
<dbReference type="InterPro" id="IPR016032">
    <property type="entry name" value="Sig_transdc_resp-reg_C-effctor"/>
</dbReference>
<sequence length="393" mass="43297">MTGSAIAHRLVASIQRVDARCATVEEFLTAVSGEVRKVVPFDGSMWFGVDPSTLLAAAPARLEHMDPSFCRSFWHGEFHDNDVLRFRDLARQPDPAGSLRTATDGKPLRSPRYRDFLRPQGYDDEVRVAFRTGTTTWAVAGLYREKGRRAFDADELKLLGSISHAVGVALRTRNVLHSPSARAIEALRAPGVLLFDAKGMLMSANLHARAWLREVYGPDLVEESWTSVLSERSTSPALRSYPAMWERVSQVLMLQALVSQAQAVALGYEDGPARLRCRSHDGRWVVLHASCMDETDPDSPTAVVIEPAQSAEVAPIIVEAYGLTPREREVLRSIACGLSTPEIAAELVLSAHTVRDYIKSVFEKVGVSSRGELTAKLFAEHYSDALHVSLVHV</sequence>
<dbReference type="InterPro" id="IPR036388">
    <property type="entry name" value="WH-like_DNA-bd_sf"/>
</dbReference>
<dbReference type="SUPFAM" id="SSF55781">
    <property type="entry name" value="GAF domain-like"/>
    <property type="match status" value="1"/>
</dbReference>
<dbReference type="PRINTS" id="PR00038">
    <property type="entry name" value="HTHLUXR"/>
</dbReference>
<dbReference type="SMART" id="SM00421">
    <property type="entry name" value="HTH_LUXR"/>
    <property type="match status" value="1"/>
</dbReference>
<dbReference type="RefSeq" id="WP_239161505.1">
    <property type="nucleotide sequence ID" value="NZ_BOOA01000010.1"/>
</dbReference>
<dbReference type="GO" id="GO:0006355">
    <property type="term" value="P:regulation of DNA-templated transcription"/>
    <property type="evidence" value="ECO:0007669"/>
    <property type="project" value="InterPro"/>
</dbReference>
<evidence type="ECO:0000259" key="4">
    <source>
        <dbReference type="PROSITE" id="PS50043"/>
    </source>
</evidence>
<comment type="caution">
    <text evidence="5">The sequence shown here is derived from an EMBL/GenBank/DDBJ whole genome shotgun (WGS) entry which is preliminary data.</text>
</comment>
<dbReference type="PROSITE" id="PS50043">
    <property type="entry name" value="HTH_LUXR_2"/>
    <property type="match status" value="1"/>
</dbReference>
<reference evidence="5" key="1">
    <citation type="submission" date="2021-01" db="EMBL/GenBank/DDBJ databases">
        <title>Whole genome shotgun sequence of Acrocarpospora phusangensis NBRC 108782.</title>
        <authorList>
            <person name="Komaki H."/>
            <person name="Tamura T."/>
        </authorList>
    </citation>
    <scope>NUCLEOTIDE SEQUENCE</scope>
    <source>
        <strain evidence="5">NBRC 108782</strain>
    </source>
</reference>
<dbReference type="InterPro" id="IPR029016">
    <property type="entry name" value="GAF-like_dom_sf"/>
</dbReference>
<gene>
    <name evidence="5" type="ORF">Aph01nite_18060</name>
</gene>
<dbReference type="AlphaFoldDB" id="A0A919Q8J3"/>
<dbReference type="PANTHER" id="PTHR44688">
    <property type="entry name" value="DNA-BINDING TRANSCRIPTIONAL ACTIVATOR DEVR_DOSR"/>
    <property type="match status" value="1"/>
</dbReference>
<organism evidence="5 6">
    <name type="scientific">Acrocarpospora phusangensis</name>
    <dbReference type="NCBI Taxonomy" id="1070424"/>
    <lineage>
        <taxon>Bacteria</taxon>
        <taxon>Bacillati</taxon>
        <taxon>Actinomycetota</taxon>
        <taxon>Actinomycetes</taxon>
        <taxon>Streptosporangiales</taxon>
        <taxon>Streptosporangiaceae</taxon>
        <taxon>Acrocarpospora</taxon>
    </lineage>
</organism>
<evidence type="ECO:0000313" key="6">
    <source>
        <dbReference type="Proteomes" id="UP000640052"/>
    </source>
</evidence>
<evidence type="ECO:0000313" key="5">
    <source>
        <dbReference type="EMBL" id="GIH23496.1"/>
    </source>
</evidence>
<keyword evidence="1" id="KW-0805">Transcription regulation</keyword>
<proteinExistence type="predicted"/>
<evidence type="ECO:0000256" key="2">
    <source>
        <dbReference type="ARBA" id="ARBA00023125"/>
    </source>
</evidence>
<feature type="domain" description="HTH luxR-type" evidence="4">
    <location>
        <begin position="316"/>
        <end position="381"/>
    </location>
</feature>
<keyword evidence="2" id="KW-0238">DNA-binding</keyword>
<dbReference type="CDD" id="cd06170">
    <property type="entry name" value="LuxR_C_like"/>
    <property type="match status" value="1"/>
</dbReference>
<dbReference type="PROSITE" id="PS00622">
    <property type="entry name" value="HTH_LUXR_1"/>
    <property type="match status" value="1"/>
</dbReference>
<dbReference type="Gene3D" id="1.10.10.10">
    <property type="entry name" value="Winged helix-like DNA-binding domain superfamily/Winged helix DNA-binding domain"/>
    <property type="match status" value="1"/>
</dbReference>
<evidence type="ECO:0000256" key="3">
    <source>
        <dbReference type="ARBA" id="ARBA00023163"/>
    </source>
</evidence>
<keyword evidence="6" id="KW-1185">Reference proteome</keyword>
<accession>A0A919Q8J3</accession>
<evidence type="ECO:0000256" key="1">
    <source>
        <dbReference type="ARBA" id="ARBA00023015"/>
    </source>
</evidence>
<dbReference type="GO" id="GO:0003677">
    <property type="term" value="F:DNA binding"/>
    <property type="evidence" value="ECO:0007669"/>
    <property type="project" value="UniProtKB-KW"/>
</dbReference>
<keyword evidence="3" id="KW-0804">Transcription</keyword>
<dbReference type="Proteomes" id="UP000640052">
    <property type="component" value="Unassembled WGS sequence"/>
</dbReference>
<dbReference type="SUPFAM" id="SSF46894">
    <property type="entry name" value="C-terminal effector domain of the bipartite response regulators"/>
    <property type="match status" value="1"/>
</dbReference>
<dbReference type="Gene3D" id="3.30.450.40">
    <property type="match status" value="1"/>
</dbReference>
<dbReference type="EMBL" id="BOOA01000010">
    <property type="protein sequence ID" value="GIH23496.1"/>
    <property type="molecule type" value="Genomic_DNA"/>
</dbReference>
<dbReference type="PANTHER" id="PTHR44688:SF16">
    <property type="entry name" value="DNA-BINDING TRANSCRIPTIONAL ACTIVATOR DEVR_DOSR"/>
    <property type="match status" value="1"/>
</dbReference>
<dbReference type="InterPro" id="IPR000792">
    <property type="entry name" value="Tscrpt_reg_LuxR_C"/>
</dbReference>
<dbReference type="Pfam" id="PF00196">
    <property type="entry name" value="GerE"/>
    <property type="match status" value="1"/>
</dbReference>
<protein>
    <submittedName>
        <fullName evidence="5">Helix-turn-helix transcriptional regulator</fullName>
    </submittedName>
</protein>